<dbReference type="InterPro" id="IPR002496">
    <property type="entry name" value="PRib_AMP_CycHydrolase_dom"/>
</dbReference>
<dbReference type="GO" id="GO:0004636">
    <property type="term" value="F:phosphoribosyl-ATP diphosphatase activity"/>
    <property type="evidence" value="ECO:0007669"/>
    <property type="project" value="UniProtKB-EC"/>
</dbReference>
<feature type="binding site" evidence="11">
    <location>
        <position position="92"/>
    </location>
    <ligand>
        <name>Mg(2+)</name>
        <dbReference type="ChEBI" id="CHEBI:18420"/>
    </ligand>
</feature>
<dbReference type="AlphaFoldDB" id="A0A0Q3SZB2"/>
<evidence type="ECO:0000256" key="6">
    <source>
        <dbReference type="ARBA" id="ARBA00008299"/>
    </source>
</evidence>
<feature type="binding site" evidence="11">
    <location>
        <position position="109"/>
    </location>
    <ligand>
        <name>Zn(2+)</name>
        <dbReference type="ChEBI" id="CHEBI:29105"/>
        <note>ligand shared between dimeric partners</note>
    </ligand>
</feature>
<dbReference type="FunFam" id="3.10.20.810:FF:000001">
    <property type="entry name" value="Histidine biosynthesis bifunctional protein HisIE"/>
    <property type="match status" value="1"/>
</dbReference>
<comment type="subunit">
    <text evidence="11">Homodimer.</text>
</comment>
<evidence type="ECO:0000256" key="2">
    <source>
        <dbReference type="ARBA" id="ARBA00001460"/>
    </source>
</evidence>
<dbReference type="HAMAP" id="MF_01021">
    <property type="entry name" value="HisI"/>
    <property type="match status" value="1"/>
</dbReference>
<keyword evidence="15" id="KW-1185">Reference proteome</keyword>
<organism evidence="13 15">
    <name type="scientific">Bosea thiooxidans</name>
    <dbReference type="NCBI Taxonomy" id="53254"/>
    <lineage>
        <taxon>Bacteria</taxon>
        <taxon>Pseudomonadati</taxon>
        <taxon>Pseudomonadota</taxon>
        <taxon>Alphaproteobacteria</taxon>
        <taxon>Hyphomicrobiales</taxon>
        <taxon>Boseaceae</taxon>
        <taxon>Bosea</taxon>
    </lineage>
</organism>
<sequence>MSLFPAATDKHALEEGTVLAPRFDANGLVTVVATEADSGAVLMVAHMNAEALQRTIETGEAWYWSRSRRELWHKGATSGQIQTVVEMRVDCDQDAIWLRVKVGGDGGCCHTGRCSCFYRVQPVREAAGKPLLFCA</sequence>
<dbReference type="EC" id="3.5.4.19" evidence="11"/>
<dbReference type="PANTHER" id="PTHR42945">
    <property type="entry name" value="HISTIDINE BIOSYNTHESIS BIFUNCTIONAL PROTEIN"/>
    <property type="match status" value="1"/>
</dbReference>
<feature type="domain" description="Phosphoribosyl-AMP cyclohydrolase" evidence="12">
    <location>
        <begin position="43"/>
        <end position="118"/>
    </location>
</feature>
<keyword evidence="10 11" id="KW-0368">Histidine biosynthesis</keyword>
<dbReference type="EMBL" id="LMAR01000033">
    <property type="protein sequence ID" value="KQK30730.1"/>
    <property type="molecule type" value="Genomic_DNA"/>
</dbReference>
<evidence type="ECO:0000313" key="16">
    <source>
        <dbReference type="Proteomes" id="UP000190130"/>
    </source>
</evidence>
<gene>
    <name evidence="11" type="primary">hisI</name>
    <name evidence="13" type="ORF">ARD30_12335</name>
    <name evidence="14" type="ORF">SAMN05660750_04124</name>
</gene>
<dbReference type="GO" id="GO:0000105">
    <property type="term" value="P:L-histidine biosynthetic process"/>
    <property type="evidence" value="ECO:0007669"/>
    <property type="project" value="UniProtKB-UniRule"/>
</dbReference>
<evidence type="ECO:0000313" key="14">
    <source>
        <dbReference type="EMBL" id="SKC08521.1"/>
    </source>
</evidence>
<comment type="cofactor">
    <cofactor evidence="11">
        <name>Zn(2+)</name>
        <dbReference type="ChEBI" id="CHEBI:29105"/>
    </cofactor>
    <text evidence="11">Binds 1 zinc ion per subunit.</text>
</comment>
<comment type="cofactor">
    <cofactor evidence="11">
        <name>Mg(2+)</name>
        <dbReference type="ChEBI" id="CHEBI:18420"/>
    </cofactor>
    <text evidence="11">Binds 1 Mg(2+) ion per subunit.</text>
</comment>
<feature type="binding site" evidence="11">
    <location>
        <position position="90"/>
    </location>
    <ligand>
        <name>Mg(2+)</name>
        <dbReference type="ChEBI" id="CHEBI:18420"/>
    </ligand>
</feature>
<evidence type="ECO:0000256" key="4">
    <source>
        <dbReference type="ARBA" id="ARBA00005204"/>
    </source>
</evidence>
<dbReference type="EMBL" id="FUYX01000013">
    <property type="protein sequence ID" value="SKC08521.1"/>
    <property type="molecule type" value="Genomic_DNA"/>
</dbReference>
<keyword evidence="11" id="KW-0862">Zinc</keyword>
<evidence type="ECO:0000256" key="8">
    <source>
        <dbReference type="ARBA" id="ARBA00022605"/>
    </source>
</evidence>
<feature type="binding site" evidence="11">
    <location>
        <position position="91"/>
    </location>
    <ligand>
        <name>Zn(2+)</name>
        <dbReference type="ChEBI" id="CHEBI:29105"/>
        <note>ligand shared between dimeric partners</note>
    </ligand>
</feature>
<dbReference type="Proteomes" id="UP000051562">
    <property type="component" value="Unassembled WGS sequence"/>
</dbReference>
<comment type="pathway">
    <text evidence="3 11">Amino-acid biosynthesis; L-histidine biosynthesis; L-histidine from 5-phospho-alpha-D-ribose 1-diphosphate: step 3/9.</text>
</comment>
<comment type="catalytic activity">
    <reaction evidence="2">
        <text>1-(5-phospho-beta-D-ribosyl)-ATP + H2O = 1-(5-phospho-beta-D-ribosyl)-5'-AMP + diphosphate + H(+)</text>
        <dbReference type="Rhea" id="RHEA:22828"/>
        <dbReference type="ChEBI" id="CHEBI:15377"/>
        <dbReference type="ChEBI" id="CHEBI:15378"/>
        <dbReference type="ChEBI" id="CHEBI:33019"/>
        <dbReference type="ChEBI" id="CHEBI:59457"/>
        <dbReference type="ChEBI" id="CHEBI:73183"/>
        <dbReference type="EC" id="3.6.1.31"/>
    </reaction>
</comment>
<evidence type="ECO:0000256" key="5">
    <source>
        <dbReference type="ARBA" id="ARBA00007731"/>
    </source>
</evidence>
<dbReference type="UniPathway" id="UPA00031">
    <property type="reaction ID" value="UER00008"/>
</dbReference>
<feature type="binding site" evidence="11">
    <location>
        <position position="116"/>
    </location>
    <ligand>
        <name>Zn(2+)</name>
        <dbReference type="ChEBI" id="CHEBI:29105"/>
        <note>ligand shared between dimeric partners</note>
    </ligand>
</feature>
<reference evidence="14 16" key="2">
    <citation type="submission" date="2017-02" db="EMBL/GenBank/DDBJ databases">
        <authorList>
            <person name="Peterson S.W."/>
        </authorList>
    </citation>
    <scope>NUCLEOTIDE SEQUENCE [LARGE SCALE GENOMIC DNA]</scope>
    <source>
        <strain evidence="14 16">DSM 9653</strain>
    </source>
</reference>
<dbReference type="Proteomes" id="UP000190130">
    <property type="component" value="Unassembled WGS sequence"/>
</dbReference>
<dbReference type="OrthoDB" id="9795769at2"/>
<keyword evidence="8 11" id="KW-0028">Amino-acid biosynthesis</keyword>
<keyword evidence="9 11" id="KW-0378">Hydrolase</keyword>
<comment type="catalytic activity">
    <reaction evidence="1 11">
        <text>1-(5-phospho-beta-D-ribosyl)-5'-AMP + H2O = 1-(5-phospho-beta-D-ribosyl)-5-[(5-phospho-beta-D-ribosylamino)methylideneamino]imidazole-4-carboxamide</text>
        <dbReference type="Rhea" id="RHEA:20049"/>
        <dbReference type="ChEBI" id="CHEBI:15377"/>
        <dbReference type="ChEBI" id="CHEBI:58435"/>
        <dbReference type="ChEBI" id="CHEBI:59457"/>
        <dbReference type="EC" id="3.5.4.19"/>
    </reaction>
</comment>
<comment type="similarity">
    <text evidence="6">In the N-terminal section; belongs to the PRA-CH family.</text>
</comment>
<dbReference type="NCBIfam" id="NF000768">
    <property type="entry name" value="PRK00051.1"/>
    <property type="match status" value="1"/>
</dbReference>
<proteinExistence type="inferred from homology"/>
<comment type="subcellular location">
    <subcellularLocation>
        <location evidence="11">Cytoplasm</location>
    </subcellularLocation>
</comment>
<dbReference type="GO" id="GO:0005737">
    <property type="term" value="C:cytoplasm"/>
    <property type="evidence" value="ECO:0007669"/>
    <property type="project" value="UniProtKB-SubCell"/>
</dbReference>
<feature type="binding site" evidence="11">
    <location>
        <position position="94"/>
    </location>
    <ligand>
        <name>Mg(2+)</name>
        <dbReference type="ChEBI" id="CHEBI:18420"/>
    </ligand>
</feature>
<evidence type="ECO:0000259" key="12">
    <source>
        <dbReference type="Pfam" id="PF01502"/>
    </source>
</evidence>
<accession>A0A0Q3SZB2</accession>
<evidence type="ECO:0000256" key="11">
    <source>
        <dbReference type="HAMAP-Rule" id="MF_01021"/>
    </source>
</evidence>
<evidence type="ECO:0000256" key="10">
    <source>
        <dbReference type="ARBA" id="ARBA00023102"/>
    </source>
</evidence>
<comment type="pathway">
    <text evidence="4">Amino-acid biosynthesis; L-histidine biosynthesis; L-histidine from 5-phospho-alpha-D-ribose 1-diphosphate: step 2/9.</text>
</comment>
<evidence type="ECO:0000313" key="15">
    <source>
        <dbReference type="Proteomes" id="UP000051562"/>
    </source>
</evidence>
<keyword evidence="11" id="KW-0460">Magnesium</keyword>
<evidence type="ECO:0000256" key="7">
    <source>
        <dbReference type="ARBA" id="ARBA00022490"/>
    </source>
</evidence>
<reference evidence="13 15" key="1">
    <citation type="submission" date="2015-10" db="EMBL/GenBank/DDBJ databases">
        <title>Draft genome of Bosea thiooxidans.</title>
        <authorList>
            <person name="Wang X."/>
        </authorList>
    </citation>
    <scope>NUCLEOTIDE SEQUENCE [LARGE SCALE GENOMIC DNA]</scope>
    <source>
        <strain evidence="13 15">CGMCC 9174</strain>
    </source>
</reference>
<dbReference type="STRING" id="53254.SAMN05660750_04124"/>
<dbReference type="Pfam" id="PF01502">
    <property type="entry name" value="PRA-CH"/>
    <property type="match status" value="1"/>
</dbReference>
<comment type="similarity">
    <text evidence="5">In the C-terminal section; belongs to the PRA-PH family.</text>
</comment>
<evidence type="ECO:0000256" key="9">
    <source>
        <dbReference type="ARBA" id="ARBA00022801"/>
    </source>
</evidence>
<comment type="similarity">
    <text evidence="11">Belongs to the PRA-CH family.</text>
</comment>
<protein>
    <recommendedName>
        <fullName evidence="11">Phosphoribosyl-AMP cyclohydrolase</fullName>
        <shortName evidence="11">PRA-CH</shortName>
        <ecNumber evidence="11">3.5.4.19</ecNumber>
    </recommendedName>
</protein>
<dbReference type="SUPFAM" id="SSF141734">
    <property type="entry name" value="HisI-like"/>
    <property type="match status" value="1"/>
</dbReference>
<name>A0A0Q3SZB2_9HYPH</name>
<evidence type="ECO:0000256" key="1">
    <source>
        <dbReference type="ARBA" id="ARBA00000024"/>
    </source>
</evidence>
<dbReference type="GO" id="GO:0004635">
    <property type="term" value="F:phosphoribosyl-AMP cyclohydrolase activity"/>
    <property type="evidence" value="ECO:0007669"/>
    <property type="project" value="UniProtKB-UniRule"/>
</dbReference>
<dbReference type="InterPro" id="IPR038019">
    <property type="entry name" value="PRib_AMP_CycHydrolase_sf"/>
</dbReference>
<evidence type="ECO:0000313" key="13">
    <source>
        <dbReference type="EMBL" id="KQK30730.1"/>
    </source>
</evidence>
<dbReference type="Gene3D" id="3.10.20.810">
    <property type="entry name" value="Phosphoribosyl-AMP cyclohydrolase"/>
    <property type="match status" value="1"/>
</dbReference>
<evidence type="ECO:0000256" key="3">
    <source>
        <dbReference type="ARBA" id="ARBA00005169"/>
    </source>
</evidence>
<comment type="function">
    <text evidence="11">Catalyzes the hydrolysis of the adenine ring of phosphoribosyl-AMP.</text>
</comment>
<keyword evidence="11" id="KW-0479">Metal-binding</keyword>
<dbReference type="GO" id="GO:0008270">
    <property type="term" value="F:zinc ion binding"/>
    <property type="evidence" value="ECO:0007669"/>
    <property type="project" value="UniProtKB-UniRule"/>
</dbReference>
<dbReference type="PANTHER" id="PTHR42945:SF1">
    <property type="entry name" value="HISTIDINE BIOSYNTHESIS BIFUNCTIONAL PROTEIN HIS7"/>
    <property type="match status" value="1"/>
</dbReference>
<dbReference type="GO" id="GO:0000287">
    <property type="term" value="F:magnesium ion binding"/>
    <property type="evidence" value="ECO:0007669"/>
    <property type="project" value="UniProtKB-UniRule"/>
</dbReference>
<dbReference type="InterPro" id="IPR026660">
    <property type="entry name" value="PRA-CH"/>
</dbReference>
<keyword evidence="7 11" id="KW-0963">Cytoplasm</keyword>
<dbReference type="RefSeq" id="WP_055727891.1">
    <property type="nucleotide sequence ID" value="NZ_FUYX01000013.1"/>
</dbReference>